<dbReference type="EMBL" id="JBHLUN010000010">
    <property type="protein sequence ID" value="MFC0409607.1"/>
    <property type="molecule type" value="Genomic_DNA"/>
</dbReference>
<dbReference type="Proteomes" id="UP001589865">
    <property type="component" value="Unassembled WGS sequence"/>
</dbReference>
<comment type="caution">
    <text evidence="2">The sequence shown here is derived from an EMBL/GenBank/DDBJ whole genome shotgun (WGS) entry which is preliminary data.</text>
</comment>
<feature type="compositionally biased region" description="Basic and acidic residues" evidence="1">
    <location>
        <begin position="1"/>
        <end position="12"/>
    </location>
</feature>
<reference evidence="2 3" key="1">
    <citation type="submission" date="2024-09" db="EMBL/GenBank/DDBJ databases">
        <authorList>
            <person name="Sun Q."/>
            <person name="Mori K."/>
        </authorList>
    </citation>
    <scope>NUCLEOTIDE SEQUENCE [LARGE SCALE GENOMIC DNA]</scope>
    <source>
        <strain evidence="2 3">TBRC 5777</strain>
    </source>
</reference>
<dbReference type="RefSeq" id="WP_377045357.1">
    <property type="nucleotide sequence ID" value="NZ_JBHLUN010000010.1"/>
</dbReference>
<sequence>MSTSKKIEEADRSGGGPGSSHQGGNHGHANRHGDGPHAGEATNTSRSQVSGGGGEADRHHSADPKRK</sequence>
<proteinExistence type="predicted"/>
<gene>
    <name evidence="2" type="ORF">ACFFGY_15245</name>
</gene>
<evidence type="ECO:0000313" key="3">
    <source>
        <dbReference type="Proteomes" id="UP001589865"/>
    </source>
</evidence>
<evidence type="ECO:0000313" key="2">
    <source>
        <dbReference type="EMBL" id="MFC0409607.1"/>
    </source>
</evidence>
<evidence type="ECO:0008006" key="4">
    <source>
        <dbReference type="Google" id="ProtNLM"/>
    </source>
</evidence>
<name>A0ABV6JWA6_9PROT</name>
<organism evidence="2 3">
    <name type="scientific">Roseomonas elaeocarpi</name>
    <dbReference type="NCBI Taxonomy" id="907779"/>
    <lineage>
        <taxon>Bacteria</taxon>
        <taxon>Pseudomonadati</taxon>
        <taxon>Pseudomonadota</taxon>
        <taxon>Alphaproteobacteria</taxon>
        <taxon>Acetobacterales</taxon>
        <taxon>Roseomonadaceae</taxon>
        <taxon>Roseomonas</taxon>
    </lineage>
</organism>
<feature type="compositionally biased region" description="Basic and acidic residues" evidence="1">
    <location>
        <begin position="55"/>
        <end position="67"/>
    </location>
</feature>
<keyword evidence="3" id="KW-1185">Reference proteome</keyword>
<accession>A0ABV6JWA6</accession>
<feature type="region of interest" description="Disordered" evidence="1">
    <location>
        <begin position="1"/>
        <end position="67"/>
    </location>
</feature>
<protein>
    <recommendedName>
        <fullName evidence="4">Stress-induced protein</fullName>
    </recommendedName>
</protein>
<evidence type="ECO:0000256" key="1">
    <source>
        <dbReference type="SAM" id="MobiDB-lite"/>
    </source>
</evidence>